<accession>A0A6L5G4F9</accession>
<keyword evidence="1" id="KW-1133">Transmembrane helix</keyword>
<evidence type="ECO:0000313" key="2">
    <source>
        <dbReference type="EMBL" id="MQM24525.1"/>
    </source>
</evidence>
<dbReference type="EMBL" id="WIAO01000002">
    <property type="protein sequence ID" value="MQM24525.1"/>
    <property type="molecule type" value="Genomic_DNA"/>
</dbReference>
<comment type="caution">
    <text evidence="2">The sequence shown here is derived from an EMBL/GenBank/DDBJ whole genome shotgun (WGS) entry which is preliminary data.</text>
</comment>
<keyword evidence="3" id="KW-1185">Reference proteome</keyword>
<feature type="transmembrane region" description="Helical" evidence="1">
    <location>
        <begin position="22"/>
        <end position="55"/>
    </location>
</feature>
<sequence>MPDIEQVTDRPNWRDGVRSGAGAAVAAGAIAAGAAGTSVGWPMAILAAAGAVGWAGGRWRRLAKRPVAAEFDRYGARLYRETAPGVHTRELRPAVEYEWSEIRSIVFWRKREGAHLVTMAGIEPVRSSPRPPRVGEGRVDALEGAYAEERVRMGVPPHISTALARCSVPISASGMKDIEAAVARFRPHLRIADHRRPPRRRERKVY</sequence>
<protein>
    <submittedName>
        <fullName evidence="2">Uncharacterized protein</fullName>
    </submittedName>
</protein>
<dbReference type="AlphaFoldDB" id="A0A6L5G4F9"/>
<evidence type="ECO:0000313" key="3">
    <source>
        <dbReference type="Proteomes" id="UP000477750"/>
    </source>
</evidence>
<reference evidence="2 3" key="1">
    <citation type="submission" date="2019-10" db="EMBL/GenBank/DDBJ databases">
        <title>Glycomyces albidus sp. nov., a novel actinomycete isolated from rhizosphere soil of wheat (Triticum aestivum L.).</title>
        <authorList>
            <person name="Qian L."/>
        </authorList>
    </citation>
    <scope>NUCLEOTIDE SEQUENCE [LARGE SCALE GENOMIC DNA]</scope>
    <source>
        <strain evidence="2 3">NEAU-7082</strain>
    </source>
</reference>
<keyword evidence="1" id="KW-0472">Membrane</keyword>
<name>A0A6L5G4F9_9ACTN</name>
<gene>
    <name evidence="2" type="ORF">GFD30_02845</name>
</gene>
<proteinExistence type="predicted"/>
<keyword evidence="1" id="KW-0812">Transmembrane</keyword>
<dbReference type="Proteomes" id="UP000477750">
    <property type="component" value="Unassembled WGS sequence"/>
</dbReference>
<evidence type="ECO:0000256" key="1">
    <source>
        <dbReference type="SAM" id="Phobius"/>
    </source>
</evidence>
<organism evidence="2 3">
    <name type="scientific">Glycomyces albidus</name>
    <dbReference type="NCBI Taxonomy" id="2656774"/>
    <lineage>
        <taxon>Bacteria</taxon>
        <taxon>Bacillati</taxon>
        <taxon>Actinomycetota</taxon>
        <taxon>Actinomycetes</taxon>
        <taxon>Glycomycetales</taxon>
        <taxon>Glycomycetaceae</taxon>
        <taxon>Glycomyces</taxon>
    </lineage>
</organism>
<dbReference type="RefSeq" id="WP_153023686.1">
    <property type="nucleotide sequence ID" value="NZ_WIAO01000002.1"/>
</dbReference>